<protein>
    <submittedName>
        <fullName evidence="1">TrfA family protein</fullName>
    </submittedName>
</protein>
<proteinExistence type="predicted"/>
<gene>
    <name evidence="1" type="ORF">NCTC10754_01571</name>
</gene>
<dbReference type="Pfam" id="PF07042">
    <property type="entry name" value="TrfA"/>
    <property type="match status" value="1"/>
</dbReference>
<sequence length="295" mass="33258">MMATNMPIPRRIYALLDENHRRSRIKPQDVEGEHVRSLLPNWSDSVRRVPNFVLRSALFSAVGKGPRPYVEQSEIHALGGISILYTGVLLDQLDLDAWEAILHMARLQELGAECRITAYQLLKALGKTDSGKNREILGGQLSRMTATALQLRVGDYSYEGSLINEIYRDHGARVKSYVIRLNPKLLKLFEADHFTDVDWSIRQELRGKPIAKWLHGFYASHANPFRLKIETLHRLCGSRAKSLDDFKTDLVKALDSLARASNAAGQPFSYAIEGALVRVKTTPSSSQRRHLANKC</sequence>
<name>A0A449IHN9_PSEFR</name>
<evidence type="ECO:0000313" key="2">
    <source>
        <dbReference type="Proteomes" id="UP000330809"/>
    </source>
</evidence>
<dbReference type="Proteomes" id="UP000330809">
    <property type="component" value="Unassembled WGS sequence"/>
</dbReference>
<dbReference type="InterPro" id="IPR010751">
    <property type="entry name" value="TrfA"/>
</dbReference>
<evidence type="ECO:0000313" key="1">
    <source>
        <dbReference type="EMBL" id="VFB19002.1"/>
    </source>
</evidence>
<organism evidence="1 2">
    <name type="scientific">Pseudomonas fragi</name>
    <dbReference type="NCBI Taxonomy" id="296"/>
    <lineage>
        <taxon>Bacteria</taxon>
        <taxon>Pseudomonadati</taxon>
        <taxon>Pseudomonadota</taxon>
        <taxon>Gammaproteobacteria</taxon>
        <taxon>Pseudomonadales</taxon>
        <taxon>Pseudomonadaceae</taxon>
        <taxon>Pseudomonas</taxon>
    </lineage>
</organism>
<accession>A0A449IHN9</accession>
<dbReference type="EMBL" id="CAACYJ010000026">
    <property type="protein sequence ID" value="VFB19002.1"/>
    <property type="molecule type" value="Genomic_DNA"/>
</dbReference>
<reference evidence="1 2" key="1">
    <citation type="submission" date="2019-02" db="EMBL/GenBank/DDBJ databases">
        <authorList>
            <consortium name="Pathogen Informatics"/>
        </authorList>
    </citation>
    <scope>NUCLEOTIDE SEQUENCE [LARGE SCALE GENOMIC DNA]</scope>
    <source>
        <strain evidence="1 2">3012STDY7103891</strain>
    </source>
</reference>
<dbReference type="RefSeq" id="WP_306108799.1">
    <property type="nucleotide sequence ID" value="NZ_CAACYJ010000026.1"/>
</dbReference>
<dbReference type="AlphaFoldDB" id="A0A449IHN9"/>